<evidence type="ECO:0008006" key="4">
    <source>
        <dbReference type="Google" id="ProtNLM"/>
    </source>
</evidence>
<keyword evidence="1" id="KW-1133">Transmembrane helix</keyword>
<dbReference type="EMBL" id="JAAKZW010000115">
    <property type="protein sequence ID" value="NGO78728.1"/>
    <property type="molecule type" value="Genomic_DNA"/>
</dbReference>
<organism evidence="2 3">
    <name type="scientific">Streptomyces mesophilus</name>
    <dbReference type="NCBI Taxonomy" id="1775132"/>
    <lineage>
        <taxon>Bacteria</taxon>
        <taxon>Bacillati</taxon>
        <taxon>Actinomycetota</taxon>
        <taxon>Actinomycetes</taxon>
        <taxon>Kitasatosporales</taxon>
        <taxon>Streptomycetaceae</taxon>
        <taxon>Streptomyces</taxon>
    </lineage>
</organism>
<comment type="caution">
    <text evidence="2">The sequence shown here is derived from an EMBL/GenBank/DDBJ whole genome shotgun (WGS) entry which is preliminary data.</text>
</comment>
<evidence type="ECO:0000256" key="1">
    <source>
        <dbReference type="SAM" id="Phobius"/>
    </source>
</evidence>
<keyword evidence="1" id="KW-0472">Membrane</keyword>
<gene>
    <name evidence="2" type="ORF">G6045_24160</name>
</gene>
<evidence type="ECO:0000313" key="2">
    <source>
        <dbReference type="EMBL" id="NGO78728.1"/>
    </source>
</evidence>
<dbReference type="Proteomes" id="UP000481109">
    <property type="component" value="Unassembled WGS sequence"/>
</dbReference>
<keyword evidence="1" id="KW-0812">Transmembrane</keyword>
<proteinExistence type="predicted"/>
<keyword evidence="3" id="KW-1185">Reference proteome</keyword>
<feature type="transmembrane region" description="Helical" evidence="1">
    <location>
        <begin position="20"/>
        <end position="39"/>
    </location>
</feature>
<dbReference type="AlphaFoldDB" id="A0A6G4XMS2"/>
<feature type="non-terminal residue" evidence="2">
    <location>
        <position position="55"/>
    </location>
</feature>
<protein>
    <recommendedName>
        <fullName evidence="4">Cytochrome b561 bacterial/Ni-hydrogenase domain-containing protein</fullName>
    </recommendedName>
</protein>
<sequence>MGGVRVLRNGPQGYGTVTKLLHWLVFTALAVQFAIGYTMDPDDSGRGRGRGRGRG</sequence>
<evidence type="ECO:0000313" key="3">
    <source>
        <dbReference type="Proteomes" id="UP000481109"/>
    </source>
</evidence>
<reference evidence="2 3" key="1">
    <citation type="submission" date="2020-02" db="EMBL/GenBank/DDBJ databases">
        <title>Whole-genome analyses of novel actinobacteria.</title>
        <authorList>
            <person name="Sahin N."/>
            <person name="Tokatli A."/>
        </authorList>
    </citation>
    <scope>NUCLEOTIDE SEQUENCE [LARGE SCALE GENOMIC DNA]</scope>
    <source>
        <strain evidence="2 3">YC504</strain>
    </source>
</reference>
<name>A0A6G4XMS2_9ACTN</name>
<accession>A0A6G4XMS2</accession>